<dbReference type="EMBL" id="DOLB01000101">
    <property type="protein sequence ID" value="HBT49551.1"/>
    <property type="molecule type" value="Genomic_DNA"/>
</dbReference>
<protein>
    <submittedName>
        <fullName evidence="4">YigZ family protein</fullName>
    </submittedName>
</protein>
<comment type="similarity">
    <text evidence="1">Belongs to the IMPACT family.</text>
</comment>
<dbReference type="EMBL" id="JABEQB010000058">
    <property type="protein sequence ID" value="NNG68130.1"/>
    <property type="molecule type" value="Genomic_DNA"/>
</dbReference>
<evidence type="ECO:0000313" key="7">
    <source>
        <dbReference type="Proteomes" id="UP000529861"/>
    </source>
</evidence>
<dbReference type="Pfam" id="PF01205">
    <property type="entry name" value="Impact_N"/>
    <property type="match status" value="1"/>
</dbReference>
<dbReference type="GO" id="GO:0005737">
    <property type="term" value="C:cytoplasm"/>
    <property type="evidence" value="ECO:0007669"/>
    <property type="project" value="TreeGrafter"/>
</dbReference>
<dbReference type="RefSeq" id="WP_022587765.1">
    <property type="nucleotide sequence ID" value="NZ_DOLB01000101.1"/>
</dbReference>
<evidence type="ECO:0000313" key="6">
    <source>
        <dbReference type="Proteomes" id="UP000264445"/>
    </source>
</evidence>
<evidence type="ECO:0000313" key="4">
    <source>
        <dbReference type="EMBL" id="HBT49551.1"/>
    </source>
</evidence>
<dbReference type="InterPro" id="IPR001498">
    <property type="entry name" value="Impact_N"/>
</dbReference>
<dbReference type="Proteomes" id="UP000529861">
    <property type="component" value="Unassembled WGS sequence"/>
</dbReference>
<dbReference type="InterPro" id="IPR020569">
    <property type="entry name" value="UPF0029_Impact_CS"/>
</dbReference>
<evidence type="ECO:0000313" key="5">
    <source>
        <dbReference type="EMBL" id="NNG68130.1"/>
    </source>
</evidence>
<dbReference type="PANTHER" id="PTHR16301:SF20">
    <property type="entry name" value="IMPACT FAMILY MEMBER YIGZ"/>
    <property type="match status" value="1"/>
</dbReference>
<dbReference type="InterPro" id="IPR015796">
    <property type="entry name" value="Impact_YigZ-like"/>
</dbReference>
<gene>
    <name evidence="4" type="ORF">DEA61_06955</name>
    <name evidence="5" type="ORF">HKI81_13240</name>
</gene>
<dbReference type="InterPro" id="IPR023582">
    <property type="entry name" value="Impact"/>
</dbReference>
<dbReference type="SUPFAM" id="SSF54211">
    <property type="entry name" value="Ribosomal protein S5 domain 2-like"/>
    <property type="match status" value="1"/>
</dbReference>
<dbReference type="NCBIfam" id="TIGR00257">
    <property type="entry name" value="IMPACT_YIGZ"/>
    <property type="match status" value="1"/>
</dbReference>
<evidence type="ECO:0000256" key="1">
    <source>
        <dbReference type="ARBA" id="ARBA00007665"/>
    </source>
</evidence>
<dbReference type="GO" id="GO:0006446">
    <property type="term" value="P:regulation of translational initiation"/>
    <property type="evidence" value="ECO:0007669"/>
    <property type="project" value="TreeGrafter"/>
</dbReference>
<feature type="domain" description="UPF0029" evidence="3">
    <location>
        <begin position="140"/>
        <end position="194"/>
    </location>
</feature>
<dbReference type="Gene3D" id="3.30.230.30">
    <property type="entry name" value="Impact, N-terminal domain"/>
    <property type="match status" value="1"/>
</dbReference>
<comment type="caution">
    <text evidence="4">The sequence shown here is derived from an EMBL/GenBank/DDBJ whole genome shotgun (WGS) entry which is preliminary data.</text>
</comment>
<sequence>MGKIYKTLLGYGVAEVEIKKSKFIGHASPVASEEEAIKFIEKIRAEHRLATHNVYAYVVGENDEIQRFSDDGEPSGTAGMPVLNVIKKQELKNVVVVVTRYFGGILLGAGGLVRAYTKAAKMGIDAAGIVEKIPAKEIELTFDYNLLGKIQNELLRRDYLIKDISYADKVIITLPVVEEKVSEFKNFITDLTASRCDIRVKEDVYLFKKDGKYIL</sequence>
<dbReference type="Gene3D" id="3.30.70.240">
    <property type="match status" value="1"/>
</dbReference>
<dbReference type="Proteomes" id="UP000264445">
    <property type="component" value="Unassembled WGS sequence"/>
</dbReference>
<dbReference type="PANTHER" id="PTHR16301">
    <property type="entry name" value="IMPACT-RELATED"/>
    <property type="match status" value="1"/>
</dbReference>
<dbReference type="InterPro" id="IPR036956">
    <property type="entry name" value="Impact_N_sf"/>
</dbReference>
<reference evidence="5 7" key="2">
    <citation type="submission" date="2020-04" db="EMBL/GenBank/DDBJ databases">
        <title>Draft genome sequence of Caldanaerobacter sunterraneus. strain 1523vc isolated from Griffin hot spring, Kamchatka, Russia.</title>
        <authorList>
            <person name="Toshchakov S.V."/>
            <person name="Podosokorskaya O.A."/>
            <person name="Kublanov I.V."/>
            <person name="Korzhenkov A."/>
            <person name="Patrushev M.V."/>
        </authorList>
    </citation>
    <scope>NUCLEOTIDE SEQUENCE [LARGE SCALE GENOMIC DNA]</scope>
    <source>
        <strain evidence="5 7">1523vc</strain>
    </source>
</reference>
<proteinExistence type="inferred from homology"/>
<evidence type="ECO:0000259" key="2">
    <source>
        <dbReference type="Pfam" id="PF01205"/>
    </source>
</evidence>
<dbReference type="PROSITE" id="PS00910">
    <property type="entry name" value="UPF0029"/>
    <property type="match status" value="1"/>
</dbReference>
<dbReference type="InterPro" id="IPR035647">
    <property type="entry name" value="EFG_III/V"/>
</dbReference>
<organism evidence="4 6">
    <name type="scientific">Caldanaerobacter subterraneus</name>
    <dbReference type="NCBI Taxonomy" id="911092"/>
    <lineage>
        <taxon>Bacteria</taxon>
        <taxon>Bacillati</taxon>
        <taxon>Bacillota</taxon>
        <taxon>Clostridia</taxon>
        <taxon>Thermoanaerobacterales</taxon>
        <taxon>Thermoanaerobacteraceae</taxon>
        <taxon>Caldanaerobacter</taxon>
    </lineage>
</organism>
<dbReference type="InterPro" id="IPR015269">
    <property type="entry name" value="UPF0029_Impact_C"/>
</dbReference>
<accession>A0A357VPH7</accession>
<feature type="domain" description="Impact N-terminal" evidence="2">
    <location>
        <begin position="19"/>
        <end position="122"/>
    </location>
</feature>
<dbReference type="Pfam" id="PF09186">
    <property type="entry name" value="DUF1949"/>
    <property type="match status" value="1"/>
</dbReference>
<name>A0A357VPH7_9THEO</name>
<dbReference type="AlphaFoldDB" id="A0A357VPH7"/>
<dbReference type="InterPro" id="IPR020568">
    <property type="entry name" value="Ribosomal_Su5_D2-typ_SF"/>
</dbReference>
<dbReference type="SUPFAM" id="SSF54980">
    <property type="entry name" value="EF-G C-terminal domain-like"/>
    <property type="match status" value="1"/>
</dbReference>
<evidence type="ECO:0000259" key="3">
    <source>
        <dbReference type="Pfam" id="PF09186"/>
    </source>
</evidence>
<reference evidence="4 6" key="1">
    <citation type="journal article" date="2018" name="Nat. Biotechnol.">
        <title>A standardized bacterial taxonomy based on genome phylogeny substantially revises the tree of life.</title>
        <authorList>
            <person name="Parks D.H."/>
            <person name="Chuvochina M."/>
            <person name="Waite D.W."/>
            <person name="Rinke C."/>
            <person name="Skarshewski A."/>
            <person name="Chaumeil P.A."/>
            <person name="Hugenholtz P."/>
        </authorList>
    </citation>
    <scope>NUCLEOTIDE SEQUENCE [LARGE SCALE GENOMIC DNA]</scope>
    <source>
        <strain evidence="4">UBA12544</strain>
    </source>
</reference>